<evidence type="ECO:0000313" key="2">
    <source>
        <dbReference type="EMBL" id="GAA0281434.1"/>
    </source>
</evidence>
<reference evidence="3" key="1">
    <citation type="journal article" date="2019" name="Int. J. Syst. Evol. Microbiol.">
        <title>The Global Catalogue of Microorganisms (GCM) 10K type strain sequencing project: providing services to taxonomists for standard genome sequencing and annotation.</title>
        <authorList>
            <consortium name="The Broad Institute Genomics Platform"/>
            <consortium name="The Broad Institute Genome Sequencing Center for Infectious Disease"/>
            <person name="Wu L."/>
            <person name="Ma J."/>
        </authorList>
    </citation>
    <scope>NUCLEOTIDE SEQUENCE [LARGE SCALE GENOMIC DNA]</scope>
    <source>
        <strain evidence="3">JCM 4505</strain>
    </source>
</reference>
<name>A0ABP3EVZ8_9ACTN</name>
<sequence>MDGEDDAGEEDEEEGCADGMTAPFRMSRGPVPQRWRGDGQRGTGRRQGWCRADVTAYRTEVGSGLIRLVRGPAADSSWW</sequence>
<comment type="caution">
    <text evidence="2">The sequence shown here is derived from an EMBL/GenBank/DDBJ whole genome shotgun (WGS) entry which is preliminary data.</text>
</comment>
<feature type="region of interest" description="Disordered" evidence="1">
    <location>
        <begin position="1"/>
        <end position="48"/>
    </location>
</feature>
<proteinExistence type="predicted"/>
<dbReference type="Proteomes" id="UP001501867">
    <property type="component" value="Unassembled WGS sequence"/>
</dbReference>
<gene>
    <name evidence="2" type="ORF">GCM10010302_19010</name>
</gene>
<dbReference type="EMBL" id="BAAABV010000013">
    <property type="protein sequence ID" value="GAA0281434.1"/>
    <property type="molecule type" value="Genomic_DNA"/>
</dbReference>
<evidence type="ECO:0000256" key="1">
    <source>
        <dbReference type="SAM" id="MobiDB-lite"/>
    </source>
</evidence>
<keyword evidence="3" id="KW-1185">Reference proteome</keyword>
<organism evidence="2 3">
    <name type="scientific">Streptomyces polychromogenes</name>
    <dbReference type="NCBI Taxonomy" id="67342"/>
    <lineage>
        <taxon>Bacteria</taxon>
        <taxon>Bacillati</taxon>
        <taxon>Actinomycetota</taxon>
        <taxon>Actinomycetes</taxon>
        <taxon>Kitasatosporales</taxon>
        <taxon>Streptomycetaceae</taxon>
        <taxon>Streptomyces</taxon>
    </lineage>
</organism>
<protein>
    <submittedName>
        <fullName evidence="2">Uncharacterized protein</fullName>
    </submittedName>
</protein>
<evidence type="ECO:0000313" key="3">
    <source>
        <dbReference type="Proteomes" id="UP001501867"/>
    </source>
</evidence>
<accession>A0ABP3EVZ8</accession>
<feature type="compositionally biased region" description="Acidic residues" evidence="1">
    <location>
        <begin position="1"/>
        <end position="16"/>
    </location>
</feature>